<organism evidence="1 2">
    <name type="scientific">Papaver somniferum</name>
    <name type="common">Opium poppy</name>
    <dbReference type="NCBI Taxonomy" id="3469"/>
    <lineage>
        <taxon>Eukaryota</taxon>
        <taxon>Viridiplantae</taxon>
        <taxon>Streptophyta</taxon>
        <taxon>Embryophyta</taxon>
        <taxon>Tracheophyta</taxon>
        <taxon>Spermatophyta</taxon>
        <taxon>Magnoliopsida</taxon>
        <taxon>Ranunculales</taxon>
        <taxon>Papaveraceae</taxon>
        <taxon>Papaveroideae</taxon>
        <taxon>Papaver</taxon>
    </lineage>
</organism>
<evidence type="ECO:0000313" key="2">
    <source>
        <dbReference type="Proteomes" id="UP000316621"/>
    </source>
</evidence>
<name>A0A4Y7L393_PAPSO</name>
<dbReference type="EMBL" id="CM010723">
    <property type="protein sequence ID" value="RZC78888.1"/>
    <property type="molecule type" value="Genomic_DNA"/>
</dbReference>
<protein>
    <submittedName>
        <fullName evidence="1">Uncharacterized protein</fullName>
    </submittedName>
</protein>
<gene>
    <name evidence="1" type="ORF">C5167_003102</name>
</gene>
<accession>A0A4Y7L393</accession>
<evidence type="ECO:0000313" key="1">
    <source>
        <dbReference type="EMBL" id="RZC78888.1"/>
    </source>
</evidence>
<reference evidence="1 2" key="1">
    <citation type="journal article" date="2018" name="Science">
        <title>The opium poppy genome and morphinan production.</title>
        <authorList>
            <person name="Guo L."/>
            <person name="Winzer T."/>
            <person name="Yang X."/>
            <person name="Li Y."/>
            <person name="Ning Z."/>
            <person name="He Z."/>
            <person name="Teodor R."/>
            <person name="Lu Y."/>
            <person name="Bowser T.A."/>
            <person name="Graham I.A."/>
            <person name="Ye K."/>
        </authorList>
    </citation>
    <scope>NUCLEOTIDE SEQUENCE [LARGE SCALE GENOMIC DNA]</scope>
    <source>
        <strain evidence="2">cv. HN1</strain>
        <tissue evidence="1">Leaves</tissue>
    </source>
</reference>
<keyword evidence="2" id="KW-1185">Reference proteome</keyword>
<dbReference type="Gramene" id="RZC78888">
    <property type="protein sequence ID" value="RZC78888"/>
    <property type="gene ID" value="C5167_003102"/>
</dbReference>
<proteinExistence type="predicted"/>
<dbReference type="Proteomes" id="UP000316621">
    <property type="component" value="Chromosome 9"/>
</dbReference>
<sequence>MAMRAIFNKISPFSSNTLSLGFIEGTLRIRRSFWCSRFRPTTRKFATKEEEDEFNALKYYIYLEKNTPDDEFSDMIFDSMYESSRYDLPDGYRPSKVVEEIIRKEEEDGERQRIYEEELENERLDE</sequence>
<dbReference type="AlphaFoldDB" id="A0A4Y7L393"/>